<reference evidence="5 6" key="1">
    <citation type="submission" date="2013-02" db="EMBL/GenBank/DDBJ databases">
        <title>The Genome Sequence of Enterococcus pallens BAA-351.</title>
        <authorList>
            <consortium name="The Broad Institute Genome Sequencing Platform"/>
            <consortium name="The Broad Institute Genome Sequencing Center for Infectious Disease"/>
            <person name="Earl A.M."/>
            <person name="Gilmore M.S."/>
            <person name="Lebreton F."/>
            <person name="Walker B."/>
            <person name="Young S.K."/>
            <person name="Zeng Q."/>
            <person name="Gargeya S."/>
            <person name="Fitzgerald M."/>
            <person name="Haas B."/>
            <person name="Abouelleil A."/>
            <person name="Alvarado L."/>
            <person name="Arachchi H.M."/>
            <person name="Berlin A.M."/>
            <person name="Chapman S.B."/>
            <person name="Dewar J."/>
            <person name="Goldberg J."/>
            <person name="Griggs A."/>
            <person name="Gujja S."/>
            <person name="Hansen M."/>
            <person name="Howarth C."/>
            <person name="Imamovic A."/>
            <person name="Larimer J."/>
            <person name="McCowan C."/>
            <person name="Murphy C."/>
            <person name="Neiman D."/>
            <person name="Pearson M."/>
            <person name="Priest M."/>
            <person name="Roberts A."/>
            <person name="Saif S."/>
            <person name="Shea T."/>
            <person name="Sisk P."/>
            <person name="Sykes S."/>
            <person name="Wortman J."/>
            <person name="Nusbaum C."/>
            <person name="Birren B."/>
        </authorList>
    </citation>
    <scope>NUCLEOTIDE SEQUENCE [LARGE SCALE GENOMIC DNA]</scope>
    <source>
        <strain evidence="5 6">ATCC BAA-351</strain>
    </source>
</reference>
<keyword evidence="6" id="KW-1185">Reference proteome</keyword>
<evidence type="ECO:0000256" key="2">
    <source>
        <dbReference type="RuleBase" id="RU361185"/>
    </source>
</evidence>
<keyword evidence="2" id="KW-0378">Hydrolase</keyword>
<protein>
    <submittedName>
        <fullName evidence="5">Uncharacterized protein</fullName>
    </submittedName>
</protein>
<dbReference type="Gene3D" id="2.60.40.1180">
    <property type="entry name" value="Golgi alpha-mannosidase II"/>
    <property type="match status" value="2"/>
</dbReference>
<dbReference type="InterPro" id="IPR051816">
    <property type="entry name" value="Glycosyl_Hydrolase_31"/>
</dbReference>
<dbReference type="eggNOG" id="COG1501">
    <property type="taxonomic scope" value="Bacteria"/>
</dbReference>
<dbReference type="Pfam" id="PF21365">
    <property type="entry name" value="Glyco_hydro_31_3rd"/>
    <property type="match status" value="1"/>
</dbReference>
<evidence type="ECO:0000259" key="3">
    <source>
        <dbReference type="Pfam" id="PF01055"/>
    </source>
</evidence>
<dbReference type="PANTHER" id="PTHR43863">
    <property type="entry name" value="HYDROLASE, PUTATIVE (AFU_ORTHOLOGUE AFUA_1G03140)-RELATED"/>
    <property type="match status" value="1"/>
</dbReference>
<dbReference type="RefSeq" id="WP_010755414.1">
    <property type="nucleotide sequence ID" value="NZ_ASWD01000002.1"/>
</dbReference>
<gene>
    <name evidence="5" type="ORF">UAU_00349</name>
</gene>
<evidence type="ECO:0000259" key="4">
    <source>
        <dbReference type="Pfam" id="PF21365"/>
    </source>
</evidence>
<dbReference type="PANTHER" id="PTHR43863:SF2">
    <property type="entry name" value="MALTASE-GLUCOAMYLASE"/>
    <property type="match status" value="1"/>
</dbReference>
<proteinExistence type="inferred from homology"/>
<dbReference type="AlphaFoldDB" id="R2SY24"/>
<dbReference type="PATRIC" id="fig|1158607.3.peg.350"/>
<evidence type="ECO:0000313" key="5">
    <source>
        <dbReference type="EMBL" id="EOH97681.1"/>
    </source>
</evidence>
<dbReference type="Pfam" id="PF01055">
    <property type="entry name" value="Glyco_hydro_31_2nd"/>
    <property type="match status" value="1"/>
</dbReference>
<comment type="similarity">
    <text evidence="1 2">Belongs to the glycosyl hydrolase 31 family.</text>
</comment>
<evidence type="ECO:0000256" key="1">
    <source>
        <dbReference type="ARBA" id="ARBA00007806"/>
    </source>
</evidence>
<dbReference type="Gene3D" id="3.20.20.80">
    <property type="entry name" value="Glycosidases"/>
    <property type="match status" value="1"/>
</dbReference>
<name>R2SY24_9ENTE</name>
<dbReference type="CDD" id="cd06595">
    <property type="entry name" value="GH31_u1"/>
    <property type="match status" value="1"/>
</dbReference>
<dbReference type="InterPro" id="IPR013780">
    <property type="entry name" value="Glyco_hydro_b"/>
</dbReference>
<organism evidence="5 6">
    <name type="scientific">Enterococcus pallens ATCC BAA-351</name>
    <dbReference type="NCBI Taxonomy" id="1158607"/>
    <lineage>
        <taxon>Bacteria</taxon>
        <taxon>Bacillati</taxon>
        <taxon>Bacillota</taxon>
        <taxon>Bacilli</taxon>
        <taxon>Lactobacillales</taxon>
        <taxon>Enterococcaceae</taxon>
        <taxon>Enterococcus</taxon>
    </lineage>
</organism>
<dbReference type="Proteomes" id="UP000013782">
    <property type="component" value="Unassembled WGS sequence"/>
</dbReference>
<dbReference type="InterPro" id="IPR017853">
    <property type="entry name" value="GH"/>
</dbReference>
<dbReference type="EMBL" id="AJAQ01000001">
    <property type="protein sequence ID" value="EOH97681.1"/>
    <property type="molecule type" value="Genomic_DNA"/>
</dbReference>
<keyword evidence="2" id="KW-0326">Glycosidase</keyword>
<dbReference type="SUPFAM" id="SSF51445">
    <property type="entry name" value="(Trans)glycosidases"/>
    <property type="match status" value="1"/>
</dbReference>
<accession>R2SY24</accession>
<feature type="domain" description="Glycoside hydrolase family 31 TIM barrel" evidence="3">
    <location>
        <begin position="177"/>
        <end position="481"/>
    </location>
</feature>
<dbReference type="HOGENOM" id="CLU_005043_1_0_9"/>
<comment type="caution">
    <text evidence="5">The sequence shown here is derived from an EMBL/GenBank/DDBJ whole genome shotgun (WGS) entry which is preliminary data.</text>
</comment>
<dbReference type="InterPro" id="IPR000322">
    <property type="entry name" value="Glyco_hydro_31_TIM"/>
</dbReference>
<dbReference type="OrthoDB" id="176168at2"/>
<dbReference type="InterPro" id="IPR048395">
    <property type="entry name" value="Glyco_hydro_31_C"/>
</dbReference>
<evidence type="ECO:0000313" key="6">
    <source>
        <dbReference type="Proteomes" id="UP000013782"/>
    </source>
</evidence>
<dbReference type="SUPFAM" id="SSF51011">
    <property type="entry name" value="Glycosyl hydrolase domain"/>
    <property type="match status" value="1"/>
</dbReference>
<sequence length="741" mass="86407">MTKIFQGDNYRITVLTRQLVRLEYSPAGYFEDGLTQVVQNRDFPDVAFEVNEDHKKVEIITDAFHIHYKKGPFSPQNLFIDARNNYSAYGNRWYYGETYETLKGTARTLDGANGAIELDEGILSKNGFAVLDDSDSFLLGADGPNVRPEKEIDLYFFAHGRDYLGALKDFYQLTGQTPLLPRYALGNWWSRFWRYSEDEYLELMEHFEKEQVPLAVSVIDMDWHLTEVPERFGSGWTGYTWNHELFPDPKRFLKKLRNKGLATTLNVHPADGIRAFEAAYPQVAKRIGLNQELETPAIFDIADPAFREAYFEDVHHPLEEQGVDFWWIDWQQGIKGKMSEMDPLWLLNYYHYQDISRKGKHDIILSRYAGPGSHRYPVGFSGDTITTWESLAFQPYFTSTASNIGYTWWSHDIGGHIGGSHDEELALRWFQFGVFSPINRLHSAPSPFSGKEPWSYSERTCQGMKKFLHLRHELLPYLYTMNVRTNEDSLPLIQPMYYHYPQVEASYQVPNQYFFGSEFIVAPITEKANATYKTAKTEVWLPEGTWYDFFTGMKYEGDSQLDIYRQVDEIPVFVKAGGLIPLDHQPVLTGTDLPEQIDWHIFPGASNCFELVEDEADLRVVTTLTLDWENRKLTLEISGDQQILPEERQHQLIFHNLQTEEIILGNADQEYNFNEFLPHVEDRNARLFECLNNAEIAYDLKDSIWSQLKDNHNHRQVMKIIQRLEPELRNRIFEIYYTEEN</sequence>
<feature type="domain" description="Glycosyl hydrolase family 31 C-terminal" evidence="4">
    <location>
        <begin position="490"/>
        <end position="580"/>
    </location>
</feature>
<dbReference type="GO" id="GO:0005975">
    <property type="term" value="P:carbohydrate metabolic process"/>
    <property type="evidence" value="ECO:0007669"/>
    <property type="project" value="InterPro"/>
</dbReference>
<dbReference type="GO" id="GO:0004553">
    <property type="term" value="F:hydrolase activity, hydrolyzing O-glycosyl compounds"/>
    <property type="evidence" value="ECO:0007669"/>
    <property type="project" value="InterPro"/>
</dbReference>
<dbReference type="STRING" id="160454.RV10_GL004872"/>